<accession>A0ABU2F9L7</accession>
<dbReference type="RefSeq" id="WP_310918537.1">
    <property type="nucleotide sequence ID" value="NZ_JAMQON010000001.1"/>
</dbReference>
<name>A0ABU2F9L7_9EURY</name>
<keyword evidence="2" id="KW-0812">Transmembrane</keyword>
<feature type="region of interest" description="Disordered" evidence="1">
    <location>
        <begin position="15"/>
        <end position="37"/>
    </location>
</feature>
<feature type="compositionally biased region" description="Acidic residues" evidence="1">
    <location>
        <begin position="26"/>
        <end position="36"/>
    </location>
</feature>
<dbReference type="Proteomes" id="UP001259659">
    <property type="component" value="Unassembled WGS sequence"/>
</dbReference>
<evidence type="ECO:0000256" key="2">
    <source>
        <dbReference type="SAM" id="Phobius"/>
    </source>
</evidence>
<keyword evidence="4" id="KW-1185">Reference proteome</keyword>
<evidence type="ECO:0008006" key="5">
    <source>
        <dbReference type="Google" id="ProtNLM"/>
    </source>
</evidence>
<keyword evidence="2" id="KW-0472">Membrane</keyword>
<feature type="transmembrane region" description="Helical" evidence="2">
    <location>
        <begin position="41"/>
        <end position="59"/>
    </location>
</feature>
<proteinExistence type="predicted"/>
<dbReference type="EMBL" id="JAMQON010000001">
    <property type="protein sequence ID" value="MDS0258949.1"/>
    <property type="molecule type" value="Genomic_DNA"/>
</dbReference>
<keyword evidence="2" id="KW-1133">Transmembrane helix</keyword>
<evidence type="ECO:0000313" key="3">
    <source>
        <dbReference type="EMBL" id="MDS0258949.1"/>
    </source>
</evidence>
<protein>
    <recommendedName>
        <fullName evidence="5">PGF-CTERM sorting domain-containing protein</fullName>
    </recommendedName>
</protein>
<reference evidence="3 4" key="1">
    <citation type="submission" date="2022-06" db="EMBL/GenBank/DDBJ databases">
        <title>Haloarcula sp. a new haloarchaeum isolate from saline soil.</title>
        <authorList>
            <person name="Strakova D."/>
            <person name="Galisteo C."/>
            <person name="Sanchez-Porro C."/>
            <person name="Ventosa A."/>
        </authorList>
    </citation>
    <scope>NUCLEOTIDE SEQUENCE [LARGE SCALE GENOMIC DNA]</scope>
    <source>
        <strain evidence="3 4">S1CR25-12</strain>
    </source>
</reference>
<evidence type="ECO:0000313" key="4">
    <source>
        <dbReference type="Proteomes" id="UP001259659"/>
    </source>
</evidence>
<evidence type="ECO:0000256" key="1">
    <source>
        <dbReference type="SAM" id="MobiDB-lite"/>
    </source>
</evidence>
<gene>
    <name evidence="3" type="ORF">NDI56_06035</name>
</gene>
<sequence>MVDITLFEVHLDGSEFTANAPGVGGSDEEATDESDSDGAPLGLFAVLALVVLAVAAVAAKKMGGGSDDEPTV</sequence>
<organism evidence="3 4">
    <name type="scientific">Haloarcula saliterrae</name>
    <dbReference type="NCBI Taxonomy" id="2950534"/>
    <lineage>
        <taxon>Archaea</taxon>
        <taxon>Methanobacteriati</taxon>
        <taxon>Methanobacteriota</taxon>
        <taxon>Stenosarchaea group</taxon>
        <taxon>Halobacteria</taxon>
        <taxon>Halobacteriales</taxon>
        <taxon>Haloarculaceae</taxon>
        <taxon>Haloarcula</taxon>
    </lineage>
</organism>
<comment type="caution">
    <text evidence="3">The sequence shown here is derived from an EMBL/GenBank/DDBJ whole genome shotgun (WGS) entry which is preliminary data.</text>
</comment>